<organism evidence="2 3">
    <name type="scientific">Hibiscus sabdariffa</name>
    <name type="common">roselle</name>
    <dbReference type="NCBI Taxonomy" id="183260"/>
    <lineage>
        <taxon>Eukaryota</taxon>
        <taxon>Viridiplantae</taxon>
        <taxon>Streptophyta</taxon>
        <taxon>Embryophyta</taxon>
        <taxon>Tracheophyta</taxon>
        <taxon>Spermatophyta</taxon>
        <taxon>Magnoliopsida</taxon>
        <taxon>eudicotyledons</taxon>
        <taxon>Gunneridae</taxon>
        <taxon>Pentapetalae</taxon>
        <taxon>rosids</taxon>
        <taxon>malvids</taxon>
        <taxon>Malvales</taxon>
        <taxon>Malvaceae</taxon>
        <taxon>Malvoideae</taxon>
        <taxon>Hibiscus</taxon>
    </lineage>
</organism>
<reference evidence="2 3" key="1">
    <citation type="journal article" date="2024" name="G3 (Bethesda)">
        <title>Genome assembly of Hibiscus sabdariffa L. provides insights into metabolisms of medicinal natural products.</title>
        <authorList>
            <person name="Kim T."/>
        </authorList>
    </citation>
    <scope>NUCLEOTIDE SEQUENCE [LARGE SCALE GENOMIC DNA]</scope>
    <source>
        <strain evidence="2">TK-2024</strain>
        <tissue evidence="2">Old leaves</tissue>
    </source>
</reference>
<comment type="caution">
    <text evidence="2">The sequence shown here is derived from an EMBL/GenBank/DDBJ whole genome shotgun (WGS) entry which is preliminary data.</text>
</comment>
<feature type="compositionally biased region" description="Polar residues" evidence="1">
    <location>
        <begin position="14"/>
        <end position="23"/>
    </location>
</feature>
<evidence type="ECO:0000313" key="3">
    <source>
        <dbReference type="Proteomes" id="UP001396334"/>
    </source>
</evidence>
<evidence type="ECO:0000256" key="1">
    <source>
        <dbReference type="SAM" id="MobiDB-lite"/>
    </source>
</evidence>
<feature type="region of interest" description="Disordered" evidence="1">
    <location>
        <begin position="1"/>
        <end position="23"/>
    </location>
</feature>
<keyword evidence="3" id="KW-1185">Reference proteome</keyword>
<dbReference type="EMBL" id="JBBPBN010000012">
    <property type="protein sequence ID" value="KAK9027902.1"/>
    <property type="molecule type" value="Genomic_DNA"/>
</dbReference>
<gene>
    <name evidence="2" type="ORF">V6N11_067723</name>
</gene>
<dbReference type="Proteomes" id="UP001396334">
    <property type="component" value="Unassembled WGS sequence"/>
</dbReference>
<evidence type="ECO:0000313" key="2">
    <source>
        <dbReference type="EMBL" id="KAK9027902.1"/>
    </source>
</evidence>
<protein>
    <submittedName>
        <fullName evidence="2">Uncharacterized protein</fullName>
    </submittedName>
</protein>
<proteinExistence type="predicted"/>
<sequence>MAPKSPMVNDDTDGATNVNNSSNEMFVPSSQTYLVQMVAPSGNNSTTLLSSVSQQVFSSMMPSSVASGGYTNFAPLMGSVGVPSAHVSPQVVTPAAPASTSFSPQATAAFVPNSAKSVSVIPGETVWVITIVPLVTQNTGDINNLVSYDTISVPNIQMPQLSSQQRTGLVEAVHATENNKGLCSEDVSTQVNARGFSRAVVECVQSGGELAGGSLVREAGLSSGCHEQGVVLDMVFKSEDAMLPIEASEFINEVDQENAEACELTNEVNEGVHSKEFLRSSRGVTVSEVVSESGSKSSRRQLQGNVRVYKLNVYRLIVNTVRHDVMYRWLANEGLGITA</sequence>
<accession>A0ABR2SRZ4</accession>
<name>A0ABR2SRZ4_9ROSI</name>